<dbReference type="EMBL" id="JAGPYM010000001">
    <property type="protein sequence ID" value="KAH6900260.1"/>
    <property type="molecule type" value="Genomic_DNA"/>
</dbReference>
<feature type="region of interest" description="Disordered" evidence="2">
    <location>
        <begin position="306"/>
        <end position="601"/>
    </location>
</feature>
<evidence type="ECO:0000313" key="4">
    <source>
        <dbReference type="Proteomes" id="UP000777438"/>
    </source>
</evidence>
<feature type="compositionally biased region" description="Low complexity" evidence="2">
    <location>
        <begin position="406"/>
        <end position="416"/>
    </location>
</feature>
<gene>
    <name evidence="3" type="ORF">B0T10DRAFT_470058</name>
</gene>
<feature type="region of interest" description="Disordered" evidence="2">
    <location>
        <begin position="92"/>
        <end position="142"/>
    </location>
</feature>
<proteinExistence type="predicted"/>
<organism evidence="3 4">
    <name type="scientific">Thelonectria olida</name>
    <dbReference type="NCBI Taxonomy" id="1576542"/>
    <lineage>
        <taxon>Eukaryota</taxon>
        <taxon>Fungi</taxon>
        <taxon>Dikarya</taxon>
        <taxon>Ascomycota</taxon>
        <taxon>Pezizomycotina</taxon>
        <taxon>Sordariomycetes</taxon>
        <taxon>Hypocreomycetidae</taxon>
        <taxon>Hypocreales</taxon>
        <taxon>Nectriaceae</taxon>
        <taxon>Thelonectria</taxon>
    </lineage>
</organism>
<reference evidence="3 4" key="1">
    <citation type="journal article" date="2021" name="Nat. Commun.">
        <title>Genetic determinants of endophytism in the Arabidopsis root mycobiome.</title>
        <authorList>
            <person name="Mesny F."/>
            <person name="Miyauchi S."/>
            <person name="Thiergart T."/>
            <person name="Pickel B."/>
            <person name="Atanasova L."/>
            <person name="Karlsson M."/>
            <person name="Huettel B."/>
            <person name="Barry K.W."/>
            <person name="Haridas S."/>
            <person name="Chen C."/>
            <person name="Bauer D."/>
            <person name="Andreopoulos W."/>
            <person name="Pangilinan J."/>
            <person name="LaButti K."/>
            <person name="Riley R."/>
            <person name="Lipzen A."/>
            <person name="Clum A."/>
            <person name="Drula E."/>
            <person name="Henrissat B."/>
            <person name="Kohler A."/>
            <person name="Grigoriev I.V."/>
            <person name="Martin F.M."/>
            <person name="Hacquard S."/>
        </authorList>
    </citation>
    <scope>NUCLEOTIDE SEQUENCE [LARGE SCALE GENOMIC DNA]</scope>
    <source>
        <strain evidence="3 4">MPI-CAGE-CH-0241</strain>
    </source>
</reference>
<dbReference type="OrthoDB" id="2587563at2759"/>
<feature type="region of interest" description="Disordered" evidence="2">
    <location>
        <begin position="156"/>
        <end position="216"/>
    </location>
</feature>
<feature type="compositionally biased region" description="Polar residues" evidence="2">
    <location>
        <begin position="561"/>
        <end position="570"/>
    </location>
</feature>
<accession>A0A9P9AWZ0</accession>
<feature type="compositionally biased region" description="Low complexity" evidence="2">
    <location>
        <begin position="106"/>
        <end position="116"/>
    </location>
</feature>
<sequence length="665" mass="72645">MNSLKVPDSGWELEGSGKGSHLPTQAFTLTLSDNVIEDMIQCVRNGDSIELSLGDNPTFLYGSNSHVIAPTDDTYPSDIYLTQPFETIKRAEKLPHTGSLFEKPKASAPAKPSASKTTQDVESKTKGAKASKSSTPSALDSDREALQNEMAALAAGRGKARVVDKLPTTKKGASKAKSKLLPNYASSTPRSIPASPSQFSQGSPTSTPALSASQQQIERAKEARVVFVHELAVQDRSLEYLNKKWTGREEDLRPTLEKVADNLTETKKWSMKKTYWKELDVWNYDYDTQELRQKAIDNAIRQYDKQRLSSGEPEWQKLLPKEERGKGKCLSRLQANLAKGPAQPAPKIKVQKADGSPTSRDSASSPDVDRPRAGGEAMSRTSSNPLPAKKKLSGQEAQVKRLLGGKSKAAAATPKAVPKPTPKASPTKPKGVVSKSKDGRILSKEIIENSDSSDDEASVVVKPRPAVPKKIKDALPTKPRPVSKAPVKKVQPTKRPRDDDDSSSSSATPLAKRIKPKQPPLPAPKPKHRPSDASQNSRGTGTTSSSLKSKNTSPTKSSPLASSPPTNASDLENDTRPVLQVAKKRKIEPEGRPAVKRQAVSNVSDELVRKAERFKSAYEKYEALHFRILSLDKPEEKELGSLQKMRNRLAEMKKEIYRECPPEKA</sequence>
<protein>
    <submittedName>
        <fullName evidence="3">Uncharacterized protein</fullName>
    </submittedName>
</protein>
<evidence type="ECO:0000256" key="1">
    <source>
        <dbReference type="SAM" id="Coils"/>
    </source>
</evidence>
<keyword evidence="1" id="KW-0175">Coiled coil</keyword>
<keyword evidence="4" id="KW-1185">Reference proteome</keyword>
<feature type="compositionally biased region" description="Polar residues" evidence="2">
    <location>
        <begin position="184"/>
        <end position="216"/>
    </location>
</feature>
<comment type="caution">
    <text evidence="3">The sequence shown here is derived from an EMBL/GenBank/DDBJ whole genome shotgun (WGS) entry which is preliminary data.</text>
</comment>
<feature type="compositionally biased region" description="Polar residues" evidence="2">
    <location>
        <begin position="356"/>
        <end position="365"/>
    </location>
</feature>
<feature type="compositionally biased region" description="Low complexity" evidence="2">
    <location>
        <begin position="128"/>
        <end position="138"/>
    </location>
</feature>
<evidence type="ECO:0000256" key="2">
    <source>
        <dbReference type="SAM" id="MobiDB-lite"/>
    </source>
</evidence>
<dbReference type="Proteomes" id="UP000777438">
    <property type="component" value="Unassembled WGS sequence"/>
</dbReference>
<name>A0A9P9AWZ0_9HYPO</name>
<feature type="coiled-coil region" evidence="1">
    <location>
        <begin position="604"/>
        <end position="655"/>
    </location>
</feature>
<dbReference type="AlphaFoldDB" id="A0A9P9AWZ0"/>
<evidence type="ECO:0000313" key="3">
    <source>
        <dbReference type="EMBL" id="KAH6900260.1"/>
    </source>
</evidence>
<feature type="compositionally biased region" description="Basic and acidic residues" evidence="2">
    <location>
        <begin position="435"/>
        <end position="447"/>
    </location>
</feature>
<feature type="compositionally biased region" description="Low complexity" evidence="2">
    <location>
        <begin position="536"/>
        <end position="560"/>
    </location>
</feature>